<dbReference type="GO" id="GO:0004568">
    <property type="term" value="F:chitinase activity"/>
    <property type="evidence" value="ECO:0007669"/>
    <property type="project" value="InterPro"/>
</dbReference>
<dbReference type="SUPFAM" id="SSF53955">
    <property type="entry name" value="Lysozyme-like"/>
    <property type="match status" value="1"/>
</dbReference>
<dbReference type="PANTHER" id="PTHR22595">
    <property type="entry name" value="CHITINASE-RELATED"/>
    <property type="match status" value="1"/>
</dbReference>
<evidence type="ECO:0000256" key="4">
    <source>
        <dbReference type="SAM" id="SignalP"/>
    </source>
</evidence>
<evidence type="ECO:0000256" key="3">
    <source>
        <dbReference type="ARBA" id="ARBA00023157"/>
    </source>
</evidence>
<dbReference type="AlphaFoldDB" id="A4BFB3"/>
<sequence length="444" mass="46638">MYISFKRSLSRAATGLLVLGLASVASAYDCNGINAYSNGASYTNGATVTNHGSAYRCLVGGWCSIGGAYEPGVGWAAANAWSNLGQCNGSGGGNNNGGGSNNGGDTGSGGGSGSCSPWVAGQWYNEGDVVTYNGATYVAEHENPGYDPVISTWFWEPTSQNCGGGNDGGNNGGGNCAAWVAGQWYNEGDIVTYNGTRYVAEHENPGYDPVISTWFWEPTQQSCDGNGGGDNGGNDGGNNNTGFHISEQQFNQLFPNRNPFYTYQGFVDATKSFPAFAKTGSIETQKRELAAALANFKHETGDFVHITEIAKGEYCGNWGGADCGCRPGKKYYGRGPIQLSWNGNYCAAGKALGLDLVGNPDIVEQNSTVAWETAIWFWMTQSGAGNDTPHNAMVNGRGFGETIRSINGALECNGGYPNKVQSRINNYLAITRLLGVSAGSNLGC</sequence>
<feature type="signal peptide" evidence="4">
    <location>
        <begin position="1"/>
        <end position="27"/>
    </location>
</feature>
<dbReference type="PANTHER" id="PTHR22595:SF79">
    <property type="entry name" value="CHITINASE 12"/>
    <property type="match status" value="1"/>
</dbReference>
<feature type="domain" description="Chitin-binding type-3" evidence="5">
    <location>
        <begin position="115"/>
        <end position="158"/>
    </location>
</feature>
<dbReference type="Proteomes" id="UP000005953">
    <property type="component" value="Unassembled WGS sequence"/>
</dbReference>
<name>A4BFB3_9GAMM</name>
<feature type="chain" id="PRO_5002666494" evidence="4">
    <location>
        <begin position="28"/>
        <end position="444"/>
    </location>
</feature>
<feature type="domain" description="Chitin-binding type-3" evidence="5">
    <location>
        <begin position="33"/>
        <end position="84"/>
    </location>
</feature>
<keyword evidence="2" id="KW-0611">Plant defense</keyword>
<evidence type="ECO:0000256" key="2">
    <source>
        <dbReference type="ARBA" id="ARBA00022821"/>
    </source>
</evidence>
<keyword evidence="1" id="KW-0378">Hydrolase</keyword>
<keyword evidence="7" id="KW-1185">Reference proteome</keyword>
<dbReference type="SUPFAM" id="SSF51055">
    <property type="entry name" value="Carbohydrate binding domain"/>
    <property type="match status" value="2"/>
</dbReference>
<dbReference type="HOGENOM" id="CLU_045506_0_0_6"/>
<dbReference type="InterPro" id="IPR003610">
    <property type="entry name" value="CBM5/12"/>
</dbReference>
<proteinExistence type="predicted"/>
<dbReference type="InterPro" id="IPR023346">
    <property type="entry name" value="Lysozyme-like_dom_sf"/>
</dbReference>
<dbReference type="OrthoDB" id="6018988at2"/>
<dbReference type="GO" id="GO:0005975">
    <property type="term" value="P:carbohydrate metabolic process"/>
    <property type="evidence" value="ECO:0007669"/>
    <property type="project" value="InterPro"/>
</dbReference>
<dbReference type="Gene3D" id="2.10.10.20">
    <property type="entry name" value="Carbohydrate-binding module superfamily 5/12"/>
    <property type="match status" value="1"/>
</dbReference>
<dbReference type="GO" id="GO:0006952">
    <property type="term" value="P:defense response"/>
    <property type="evidence" value="ECO:0007669"/>
    <property type="project" value="UniProtKB-KW"/>
</dbReference>
<feature type="domain" description="Chitin-binding type-3" evidence="5">
    <location>
        <begin position="176"/>
        <end position="219"/>
    </location>
</feature>
<dbReference type="Gene3D" id="3.30.20.10">
    <property type="entry name" value="Endochitinase, domain 2"/>
    <property type="match status" value="1"/>
</dbReference>
<dbReference type="GO" id="GO:0005576">
    <property type="term" value="C:extracellular region"/>
    <property type="evidence" value="ECO:0007669"/>
    <property type="project" value="InterPro"/>
</dbReference>
<dbReference type="GO" id="GO:0030246">
    <property type="term" value="F:carbohydrate binding"/>
    <property type="evidence" value="ECO:0007669"/>
    <property type="project" value="InterPro"/>
</dbReference>
<dbReference type="STRING" id="314283.MED297_07083"/>
<dbReference type="GO" id="GO:0016998">
    <property type="term" value="P:cell wall macromolecule catabolic process"/>
    <property type="evidence" value="ECO:0007669"/>
    <property type="project" value="InterPro"/>
</dbReference>
<dbReference type="CDD" id="cd00325">
    <property type="entry name" value="chitinase_GH19"/>
    <property type="match status" value="1"/>
</dbReference>
<dbReference type="EMBL" id="AAOE01000012">
    <property type="protein sequence ID" value="EAR09226.1"/>
    <property type="molecule type" value="Genomic_DNA"/>
</dbReference>
<evidence type="ECO:0000313" key="7">
    <source>
        <dbReference type="Proteomes" id="UP000005953"/>
    </source>
</evidence>
<evidence type="ECO:0000313" key="6">
    <source>
        <dbReference type="EMBL" id="EAR09226.1"/>
    </source>
</evidence>
<organism evidence="6 7">
    <name type="scientific">Reinekea blandensis MED297</name>
    <dbReference type="NCBI Taxonomy" id="314283"/>
    <lineage>
        <taxon>Bacteria</taxon>
        <taxon>Pseudomonadati</taxon>
        <taxon>Pseudomonadota</taxon>
        <taxon>Gammaproteobacteria</taxon>
        <taxon>Oceanospirillales</taxon>
        <taxon>Saccharospirillaceae</taxon>
        <taxon>Reinekea</taxon>
    </lineage>
</organism>
<dbReference type="Pfam" id="PF00182">
    <property type="entry name" value="Glyco_hydro_19"/>
    <property type="match status" value="1"/>
</dbReference>
<dbReference type="GO" id="GO:0006032">
    <property type="term" value="P:chitin catabolic process"/>
    <property type="evidence" value="ECO:0007669"/>
    <property type="project" value="InterPro"/>
</dbReference>
<keyword evidence="4" id="KW-0732">Signal</keyword>
<comment type="caution">
    <text evidence="6">The sequence shown here is derived from an EMBL/GenBank/DDBJ whole genome shotgun (WGS) entry which is preliminary data.</text>
</comment>
<dbReference type="InterPro" id="IPR000726">
    <property type="entry name" value="Glyco_hydro_19_cat"/>
</dbReference>
<dbReference type="InterPro" id="IPR036573">
    <property type="entry name" value="CBM_sf_5/12"/>
</dbReference>
<evidence type="ECO:0000259" key="5">
    <source>
        <dbReference type="SMART" id="SM00495"/>
    </source>
</evidence>
<dbReference type="SMART" id="SM00495">
    <property type="entry name" value="ChtBD3"/>
    <property type="match status" value="3"/>
</dbReference>
<gene>
    <name evidence="6" type="ORF">MED297_07083</name>
</gene>
<accession>A4BFB3</accession>
<protein>
    <submittedName>
        <fullName evidence="6">Chitinase</fullName>
    </submittedName>
</protein>
<keyword evidence="3" id="KW-1015">Disulfide bond</keyword>
<dbReference type="RefSeq" id="WP_008045325.1">
    <property type="nucleotide sequence ID" value="NZ_CH724152.1"/>
</dbReference>
<reference evidence="6 7" key="1">
    <citation type="submission" date="2006-02" db="EMBL/GenBank/DDBJ databases">
        <authorList>
            <person name="Pinhassi J."/>
            <person name="Pedros-Alio C."/>
            <person name="Ferriera S."/>
            <person name="Johnson J."/>
            <person name="Kravitz S."/>
            <person name="Halpern A."/>
            <person name="Remington K."/>
            <person name="Beeson K."/>
            <person name="Tran B."/>
            <person name="Rogers Y.-H."/>
            <person name="Friedman R."/>
            <person name="Venter J.C."/>
        </authorList>
    </citation>
    <scope>NUCLEOTIDE SEQUENCE [LARGE SCALE GENOMIC DNA]</scope>
    <source>
        <strain evidence="6 7">MED297</strain>
    </source>
</reference>
<dbReference type="CDD" id="cd12214">
    <property type="entry name" value="ChiA1_BD"/>
    <property type="match status" value="2"/>
</dbReference>
<dbReference type="Gene3D" id="2.10.10.90">
    <property type="match status" value="1"/>
</dbReference>
<evidence type="ECO:0000256" key="1">
    <source>
        <dbReference type="ARBA" id="ARBA00022801"/>
    </source>
</evidence>
<dbReference type="Gene3D" id="1.10.530.10">
    <property type="match status" value="1"/>
</dbReference>